<keyword evidence="6" id="KW-1006">Bacterial flagellum protein export</keyword>
<sequence length="251" mass="28736">MTSLSNYPQSERRVIQIKEVKPVRNLRSPEQETIQNDMEDRRHSLHQEVMELEARKQKLKEETASEIEAVKRAWEEERKALENEVFRKGFDEGTNKGHEEAAQAFESRIQQANQIVEQAGEVLKEKVKESERVVLDLALTCAGKIMKTELSQQPEAYLALVRGAIEEVQMQPEIVIYVHPDQYAVLQGQREELHEAVRHTTDLSIYAKGELPPFTCRVESPFGIIDAGIDTQLTELRKAVMKAAERTSVDE</sequence>
<dbReference type="InterPro" id="IPR051472">
    <property type="entry name" value="T3SS_Stator/FliH"/>
</dbReference>
<dbReference type="AlphaFoldDB" id="A0A845DNK0"/>
<dbReference type="NCBIfam" id="TIGR03825">
    <property type="entry name" value="FliH_bacil"/>
    <property type="match status" value="1"/>
</dbReference>
<comment type="caution">
    <text evidence="10">The sequence shown here is derived from an EMBL/GenBank/DDBJ whole genome shotgun (WGS) entry which is preliminary data.</text>
</comment>
<keyword evidence="10" id="KW-0969">Cilium</keyword>
<dbReference type="GO" id="GO:0044781">
    <property type="term" value="P:bacterial-type flagellum organization"/>
    <property type="evidence" value="ECO:0007669"/>
    <property type="project" value="UniProtKB-KW"/>
</dbReference>
<evidence type="ECO:0000256" key="3">
    <source>
        <dbReference type="ARBA" id="ARBA00022448"/>
    </source>
</evidence>
<keyword evidence="5" id="KW-0653">Protein transport</keyword>
<evidence type="ECO:0000256" key="1">
    <source>
        <dbReference type="ARBA" id="ARBA00003041"/>
    </source>
</evidence>
<dbReference type="InterPro" id="IPR018035">
    <property type="entry name" value="Flagellar_FliH/T3SS_HrpE"/>
</dbReference>
<accession>A0A845DNK0</accession>
<proteinExistence type="inferred from homology"/>
<dbReference type="EMBL" id="WMET01000001">
    <property type="protein sequence ID" value="MYL19191.1"/>
    <property type="molecule type" value="Genomic_DNA"/>
</dbReference>
<feature type="domain" description="Flagellar assembly protein FliH/Type III secretion system HrpE" evidence="9">
    <location>
        <begin position="108"/>
        <end position="235"/>
    </location>
</feature>
<evidence type="ECO:0000256" key="8">
    <source>
        <dbReference type="SAM" id="Coils"/>
    </source>
</evidence>
<protein>
    <recommendedName>
        <fullName evidence="7">Flagellar assembly protein FliH</fullName>
    </recommendedName>
</protein>
<organism evidence="10 11">
    <name type="scientific">Halobacillus litoralis</name>
    <dbReference type="NCBI Taxonomy" id="45668"/>
    <lineage>
        <taxon>Bacteria</taxon>
        <taxon>Bacillati</taxon>
        <taxon>Bacillota</taxon>
        <taxon>Bacilli</taxon>
        <taxon>Bacillales</taxon>
        <taxon>Bacillaceae</taxon>
        <taxon>Halobacillus</taxon>
    </lineage>
</organism>
<dbReference type="Pfam" id="PF02108">
    <property type="entry name" value="FliH"/>
    <property type="match status" value="1"/>
</dbReference>
<dbReference type="InterPro" id="IPR022524">
    <property type="entry name" value="FliH_Bacilli"/>
</dbReference>
<keyword evidence="8" id="KW-0175">Coiled coil</keyword>
<comment type="similarity">
    <text evidence="2">Belongs to the FliH family.</text>
</comment>
<dbReference type="Proteomes" id="UP000460949">
    <property type="component" value="Unassembled WGS sequence"/>
</dbReference>
<dbReference type="GO" id="GO:0005829">
    <property type="term" value="C:cytosol"/>
    <property type="evidence" value="ECO:0007669"/>
    <property type="project" value="TreeGrafter"/>
</dbReference>
<evidence type="ECO:0000259" key="9">
    <source>
        <dbReference type="Pfam" id="PF02108"/>
    </source>
</evidence>
<keyword evidence="4" id="KW-1005">Bacterial flagellum biogenesis</keyword>
<dbReference type="GO" id="GO:0015031">
    <property type="term" value="P:protein transport"/>
    <property type="evidence" value="ECO:0007669"/>
    <property type="project" value="UniProtKB-KW"/>
</dbReference>
<reference evidence="10 11" key="1">
    <citation type="submission" date="2019-11" db="EMBL/GenBank/DDBJ databases">
        <title>Genome sequences of 17 halophilic strains isolated from different environments.</title>
        <authorList>
            <person name="Furrow R.E."/>
        </authorList>
    </citation>
    <scope>NUCLEOTIDE SEQUENCE [LARGE SCALE GENOMIC DNA]</scope>
    <source>
        <strain evidence="10 11">22511_23_Filter</strain>
    </source>
</reference>
<keyword evidence="3" id="KW-0813">Transport</keyword>
<keyword evidence="10" id="KW-0282">Flagellum</keyword>
<evidence type="ECO:0000256" key="5">
    <source>
        <dbReference type="ARBA" id="ARBA00022927"/>
    </source>
</evidence>
<evidence type="ECO:0000256" key="4">
    <source>
        <dbReference type="ARBA" id="ARBA00022795"/>
    </source>
</evidence>
<evidence type="ECO:0000256" key="7">
    <source>
        <dbReference type="NCBIfam" id="TIGR03825"/>
    </source>
</evidence>
<evidence type="ECO:0000313" key="11">
    <source>
        <dbReference type="Proteomes" id="UP000460949"/>
    </source>
</evidence>
<name>A0A845DNK0_9BACI</name>
<dbReference type="PANTHER" id="PTHR34982:SF1">
    <property type="entry name" value="FLAGELLAR ASSEMBLY PROTEIN FLIH"/>
    <property type="match status" value="1"/>
</dbReference>
<evidence type="ECO:0000313" key="10">
    <source>
        <dbReference type="EMBL" id="MYL19191.1"/>
    </source>
</evidence>
<gene>
    <name evidence="10" type="primary">fliH</name>
    <name evidence="10" type="ORF">GLW04_04765</name>
</gene>
<comment type="function">
    <text evidence="1">Needed for flagellar regrowth and assembly.</text>
</comment>
<dbReference type="PANTHER" id="PTHR34982">
    <property type="entry name" value="YOP PROTEINS TRANSLOCATION PROTEIN L"/>
    <property type="match status" value="1"/>
</dbReference>
<keyword evidence="10" id="KW-0966">Cell projection</keyword>
<feature type="coiled-coil region" evidence="8">
    <location>
        <begin position="35"/>
        <end position="115"/>
    </location>
</feature>
<evidence type="ECO:0000256" key="6">
    <source>
        <dbReference type="ARBA" id="ARBA00023225"/>
    </source>
</evidence>
<evidence type="ECO:0000256" key="2">
    <source>
        <dbReference type="ARBA" id="ARBA00006602"/>
    </source>
</evidence>